<evidence type="ECO:0000313" key="2">
    <source>
        <dbReference type="WBParaSite" id="JU765_v2.g10429.t1"/>
    </source>
</evidence>
<protein>
    <submittedName>
        <fullName evidence="2">Uncharacterized protein</fullName>
    </submittedName>
</protein>
<evidence type="ECO:0000313" key="1">
    <source>
        <dbReference type="Proteomes" id="UP000887576"/>
    </source>
</evidence>
<sequence length="313" mass="36551">MSASVANDTEEATQFHDSDEEPIKIKFPKIWSFIAIIILFCFISCVTLPTNVHQESQKIVDYRNPDIIKSTIERFLSQHPKKLPSELHFLSKEELIAEDNWKKWKFDGRVKPCVELDVPSDIPFSITIVLNSTTEGALYSICKEEKVLKFIWIKLEEQLSETFFVCFKTIATNDDLKQSLKQANGNDLKVLWWAQLEVVYYCQEFLKWSVMLGLTINKSLLPRLAFDIKEFLPEFMKKKEITVNESDFHTVFLCLSNKMRRDKYGCCVAFVKNIINSSNHPNFYIRELTAINVETKCRETAFSRTNGRYFKFC</sequence>
<organism evidence="1 2">
    <name type="scientific">Panagrolaimus sp. JU765</name>
    <dbReference type="NCBI Taxonomy" id="591449"/>
    <lineage>
        <taxon>Eukaryota</taxon>
        <taxon>Metazoa</taxon>
        <taxon>Ecdysozoa</taxon>
        <taxon>Nematoda</taxon>
        <taxon>Chromadorea</taxon>
        <taxon>Rhabditida</taxon>
        <taxon>Tylenchina</taxon>
        <taxon>Panagrolaimomorpha</taxon>
        <taxon>Panagrolaimoidea</taxon>
        <taxon>Panagrolaimidae</taxon>
        <taxon>Panagrolaimus</taxon>
    </lineage>
</organism>
<accession>A0AC34PVR5</accession>
<name>A0AC34PVR5_9BILA</name>
<dbReference type="Proteomes" id="UP000887576">
    <property type="component" value="Unplaced"/>
</dbReference>
<proteinExistence type="predicted"/>
<dbReference type="WBParaSite" id="JU765_v2.g10429.t1">
    <property type="protein sequence ID" value="JU765_v2.g10429.t1"/>
    <property type="gene ID" value="JU765_v2.g10429"/>
</dbReference>
<reference evidence="2" key="1">
    <citation type="submission" date="2022-11" db="UniProtKB">
        <authorList>
            <consortium name="WormBaseParasite"/>
        </authorList>
    </citation>
    <scope>IDENTIFICATION</scope>
</reference>